<name>A0A026X1M8_OOCBI</name>
<evidence type="ECO:0000313" key="2">
    <source>
        <dbReference type="EMBL" id="EZA62205.1"/>
    </source>
</evidence>
<dbReference type="EMBL" id="KK107026">
    <property type="protein sequence ID" value="EZA62205.1"/>
    <property type="molecule type" value="Genomic_DNA"/>
</dbReference>
<protein>
    <recommendedName>
        <fullName evidence="1">Transposable element P transposase-like GTP-binding insertion domain-containing protein</fullName>
    </recommendedName>
</protein>
<evidence type="ECO:0000259" key="1">
    <source>
        <dbReference type="Pfam" id="PF21788"/>
    </source>
</evidence>
<sequence>MKVNTAKNFLSRDVSATLKFLATQDSKKEYQTTALFIEILSQWFTIMTSRAANLTLRKIPRDEIS</sequence>
<proteinExistence type="predicted"/>
<dbReference type="InterPro" id="IPR048366">
    <property type="entry name" value="TNP-like_GBD"/>
</dbReference>
<dbReference type="AlphaFoldDB" id="A0A026X1M8"/>
<keyword evidence="3" id="KW-1185">Reference proteome</keyword>
<gene>
    <name evidence="2" type="ORF">X777_02831</name>
</gene>
<evidence type="ECO:0000313" key="3">
    <source>
        <dbReference type="Proteomes" id="UP000053097"/>
    </source>
</evidence>
<reference evidence="2 3" key="1">
    <citation type="journal article" date="2014" name="Curr. Biol.">
        <title>The genome of the clonal raider ant Cerapachys biroi.</title>
        <authorList>
            <person name="Oxley P.R."/>
            <person name="Ji L."/>
            <person name="Fetter-Pruneda I."/>
            <person name="McKenzie S.K."/>
            <person name="Li C."/>
            <person name="Hu H."/>
            <person name="Zhang G."/>
            <person name="Kronauer D.J."/>
        </authorList>
    </citation>
    <scope>NUCLEOTIDE SEQUENCE [LARGE SCALE GENOMIC DNA]</scope>
</reference>
<feature type="domain" description="Transposable element P transposase-like GTP-binding insertion" evidence="1">
    <location>
        <begin position="1"/>
        <end position="52"/>
    </location>
</feature>
<accession>A0A026X1M8</accession>
<organism evidence="2 3">
    <name type="scientific">Ooceraea biroi</name>
    <name type="common">Clonal raider ant</name>
    <name type="synonym">Cerapachys biroi</name>
    <dbReference type="NCBI Taxonomy" id="2015173"/>
    <lineage>
        <taxon>Eukaryota</taxon>
        <taxon>Metazoa</taxon>
        <taxon>Ecdysozoa</taxon>
        <taxon>Arthropoda</taxon>
        <taxon>Hexapoda</taxon>
        <taxon>Insecta</taxon>
        <taxon>Pterygota</taxon>
        <taxon>Neoptera</taxon>
        <taxon>Endopterygota</taxon>
        <taxon>Hymenoptera</taxon>
        <taxon>Apocrita</taxon>
        <taxon>Aculeata</taxon>
        <taxon>Formicoidea</taxon>
        <taxon>Formicidae</taxon>
        <taxon>Dorylinae</taxon>
        <taxon>Ooceraea</taxon>
    </lineage>
</organism>
<dbReference type="Pfam" id="PF21788">
    <property type="entry name" value="TNP-like_GBD"/>
    <property type="match status" value="1"/>
</dbReference>
<dbReference type="Proteomes" id="UP000053097">
    <property type="component" value="Unassembled WGS sequence"/>
</dbReference>